<proteinExistence type="predicted"/>
<accession>A0AA38WUZ8</accession>
<keyword evidence="2" id="KW-1185">Reference proteome</keyword>
<name>A0AA38WUZ8_9ASTR</name>
<dbReference type="EMBL" id="JARYMX010000001">
    <property type="protein sequence ID" value="KAJ9566809.1"/>
    <property type="molecule type" value="Genomic_DNA"/>
</dbReference>
<dbReference type="Proteomes" id="UP001172457">
    <property type="component" value="Chromosome 1"/>
</dbReference>
<dbReference type="AlphaFoldDB" id="A0AA38WUZ8"/>
<reference evidence="1" key="1">
    <citation type="submission" date="2023-03" db="EMBL/GenBank/DDBJ databases">
        <title>Chromosome-scale reference genome and RAD-based genetic map of yellow starthistle (Centaurea solstitialis) reveal putative structural variation and QTLs associated with invader traits.</title>
        <authorList>
            <person name="Reatini B."/>
            <person name="Cang F.A."/>
            <person name="Jiang Q."/>
            <person name="Mckibben M.T.W."/>
            <person name="Barker M.S."/>
            <person name="Rieseberg L.H."/>
            <person name="Dlugosch K.M."/>
        </authorList>
    </citation>
    <scope>NUCLEOTIDE SEQUENCE</scope>
    <source>
        <strain evidence="1">CAN-66</strain>
        <tissue evidence="1">Leaf</tissue>
    </source>
</reference>
<organism evidence="1 2">
    <name type="scientific">Centaurea solstitialis</name>
    <name type="common">yellow star-thistle</name>
    <dbReference type="NCBI Taxonomy" id="347529"/>
    <lineage>
        <taxon>Eukaryota</taxon>
        <taxon>Viridiplantae</taxon>
        <taxon>Streptophyta</taxon>
        <taxon>Embryophyta</taxon>
        <taxon>Tracheophyta</taxon>
        <taxon>Spermatophyta</taxon>
        <taxon>Magnoliopsida</taxon>
        <taxon>eudicotyledons</taxon>
        <taxon>Gunneridae</taxon>
        <taxon>Pentapetalae</taxon>
        <taxon>asterids</taxon>
        <taxon>campanulids</taxon>
        <taxon>Asterales</taxon>
        <taxon>Asteraceae</taxon>
        <taxon>Carduoideae</taxon>
        <taxon>Cardueae</taxon>
        <taxon>Centaureinae</taxon>
        <taxon>Centaurea</taxon>
    </lineage>
</organism>
<evidence type="ECO:0000313" key="1">
    <source>
        <dbReference type="EMBL" id="KAJ9566809.1"/>
    </source>
</evidence>
<evidence type="ECO:0000313" key="2">
    <source>
        <dbReference type="Proteomes" id="UP001172457"/>
    </source>
</evidence>
<gene>
    <name evidence="1" type="ORF">OSB04_002775</name>
</gene>
<comment type="caution">
    <text evidence="1">The sequence shown here is derived from an EMBL/GenBank/DDBJ whole genome shotgun (WGS) entry which is preliminary data.</text>
</comment>
<protein>
    <submittedName>
        <fullName evidence="1">Uncharacterized protein</fullName>
    </submittedName>
</protein>
<sequence>MPLPIKPKNDGEIEGWMMMKLEKHTCKKGLVNIKTILFHNVILEVNLKNLIRLGLMIIIIEYKSIKEVFCLCYLFKSNIPNQDRSDYFVNLDSMLGIEKHD</sequence>